<name>A0A8I1GCC4_9HYPH</name>
<dbReference type="InterPro" id="IPR036422">
    <property type="entry name" value="RuBisCO_lsu_N_sf"/>
</dbReference>
<dbReference type="Pfam" id="PF00016">
    <property type="entry name" value="RuBisCO_large"/>
    <property type="match status" value="1"/>
</dbReference>
<dbReference type="SFLD" id="SFLDS00014">
    <property type="entry name" value="RuBisCO"/>
    <property type="match status" value="1"/>
</dbReference>
<proteinExistence type="predicted"/>
<dbReference type="PANTHER" id="PTHR42704">
    <property type="entry name" value="RIBULOSE BISPHOSPHATE CARBOXYLASE"/>
    <property type="match status" value="1"/>
</dbReference>
<dbReference type="RefSeq" id="WP_037239700.1">
    <property type="nucleotide sequence ID" value="NZ_JAEMUK010000079.1"/>
</dbReference>
<dbReference type="EMBL" id="JAEMUK010000079">
    <property type="protein sequence ID" value="MBJ7544472.1"/>
    <property type="molecule type" value="Genomic_DNA"/>
</dbReference>
<dbReference type="GO" id="GO:0016984">
    <property type="term" value="F:ribulose-bisphosphate carboxylase activity"/>
    <property type="evidence" value="ECO:0007669"/>
    <property type="project" value="InterPro"/>
</dbReference>
<dbReference type="PANTHER" id="PTHR42704:SF17">
    <property type="entry name" value="RIBULOSE BISPHOSPHATE CARBOXYLASE LARGE CHAIN"/>
    <property type="match status" value="1"/>
</dbReference>
<dbReference type="Gene3D" id="3.20.20.110">
    <property type="entry name" value="Ribulose bisphosphate carboxylase, large subunit, C-terminal domain"/>
    <property type="match status" value="1"/>
</dbReference>
<protein>
    <submittedName>
        <fullName evidence="2">Ribulose 1,5-bisphosphate carboxylase</fullName>
    </submittedName>
</protein>
<gene>
    <name evidence="2" type="ORF">JDN41_13030</name>
</gene>
<dbReference type="GO" id="GO:0015977">
    <property type="term" value="P:carbon fixation"/>
    <property type="evidence" value="ECO:0007669"/>
    <property type="project" value="InterPro"/>
</dbReference>
<dbReference type="InterPro" id="IPR036376">
    <property type="entry name" value="RuBisCO_lsu_C_sf"/>
</dbReference>
<dbReference type="GO" id="GO:0000287">
    <property type="term" value="F:magnesium ion binding"/>
    <property type="evidence" value="ECO:0007669"/>
    <property type="project" value="InterPro"/>
</dbReference>
<dbReference type="SFLD" id="SFLDG00301">
    <property type="entry name" value="RuBisCO-like_proteins"/>
    <property type="match status" value="1"/>
</dbReference>
<evidence type="ECO:0000259" key="1">
    <source>
        <dbReference type="Pfam" id="PF00016"/>
    </source>
</evidence>
<comment type="caution">
    <text evidence="2">The sequence shown here is derived from an EMBL/GenBank/DDBJ whole genome shotgun (WGS) entry which is preliminary data.</text>
</comment>
<dbReference type="InterPro" id="IPR000685">
    <property type="entry name" value="RuBisCO_lsu_C"/>
</dbReference>
<dbReference type="CDD" id="cd08210">
    <property type="entry name" value="RLP_RrRLP"/>
    <property type="match status" value="1"/>
</dbReference>
<reference evidence="2 3" key="1">
    <citation type="submission" date="2020-12" db="EMBL/GenBank/DDBJ databases">
        <title>Revised draft genomes of Rhodomicrobium vannielii ATCC 17100 and Rhodomicrobium udaipurense JA643.</title>
        <authorList>
            <person name="Conners E.M."/>
            <person name="Davenport E.J."/>
            <person name="Bose A."/>
        </authorList>
    </citation>
    <scope>NUCLEOTIDE SEQUENCE [LARGE SCALE GENOMIC DNA]</scope>
    <source>
        <strain evidence="2 3">JA643</strain>
    </source>
</reference>
<evidence type="ECO:0000313" key="3">
    <source>
        <dbReference type="Proteomes" id="UP000623250"/>
    </source>
</evidence>
<dbReference type="SUPFAM" id="SSF54966">
    <property type="entry name" value="RuBisCO, large subunit, small (N-terminal) domain"/>
    <property type="match status" value="1"/>
</dbReference>
<sequence length="369" mass="39240">MSRLSVTYYVRGDAASIEARAAAIAVEQSVEMPLDAIADAGILRDIVGEVQGIREAEPGLFEVRIGLAVDTTGYEAGQLLNMLFGNSSIQPDVTLVDAEIPEAMAAAFGGPNVGTEGLREKVGAGARALTCTALKPQGLSPDELGALAARLAGGGIDFIKDDHGLADQIYSPFADRVRAVAEALRETNAKTGFRTLYAPNVSGSFDRAADQIALAEAEGIEAVLIEPMLIGVSNFHRLTRLFPNIAFIAHPAMAGAARIAPPFLLGTLFRLFGADVTIYPNYGGRFSYSPETCRAIAETARRPWADLKPCCPSPAGGMTLQRVDELLDFYGADTMLLIGGSLLAARERMTEEAAAFQARVVRHFEGLHE</sequence>
<dbReference type="SUPFAM" id="SSF51649">
    <property type="entry name" value="RuBisCo, C-terminal domain"/>
    <property type="match status" value="1"/>
</dbReference>
<keyword evidence="3" id="KW-1185">Reference proteome</keyword>
<feature type="domain" description="Ribulose bisphosphate carboxylase large subunit C-terminal" evidence="1">
    <location>
        <begin position="118"/>
        <end position="257"/>
    </location>
</feature>
<dbReference type="Gene3D" id="3.30.70.150">
    <property type="entry name" value="RuBisCO large subunit, N-terminal domain"/>
    <property type="match status" value="1"/>
</dbReference>
<organism evidence="2 3">
    <name type="scientific">Rhodomicrobium udaipurense</name>
    <dbReference type="NCBI Taxonomy" id="1202716"/>
    <lineage>
        <taxon>Bacteria</taxon>
        <taxon>Pseudomonadati</taxon>
        <taxon>Pseudomonadota</taxon>
        <taxon>Alphaproteobacteria</taxon>
        <taxon>Hyphomicrobiales</taxon>
        <taxon>Hyphomicrobiaceae</taxon>
        <taxon>Rhodomicrobium</taxon>
    </lineage>
</organism>
<dbReference type="InterPro" id="IPR033966">
    <property type="entry name" value="RuBisCO"/>
</dbReference>
<evidence type="ECO:0000313" key="2">
    <source>
        <dbReference type="EMBL" id="MBJ7544472.1"/>
    </source>
</evidence>
<dbReference type="Proteomes" id="UP000623250">
    <property type="component" value="Unassembled WGS sequence"/>
</dbReference>
<dbReference type="AlphaFoldDB" id="A0A8I1GCC4"/>
<accession>A0A8I1GCC4</accession>